<dbReference type="SUPFAM" id="SSF55347">
    <property type="entry name" value="Glyceraldehyde-3-phosphate dehydrogenase-like, C-terminal domain"/>
    <property type="match status" value="1"/>
</dbReference>
<dbReference type="InterPro" id="IPR055170">
    <property type="entry name" value="GFO_IDH_MocA-like_dom"/>
</dbReference>
<evidence type="ECO:0000259" key="3">
    <source>
        <dbReference type="Pfam" id="PF22725"/>
    </source>
</evidence>
<dbReference type="RefSeq" id="WP_066961950.1">
    <property type="nucleotide sequence ID" value="NZ_CP023449.1"/>
</dbReference>
<name>A0A2A4G2P5_9SPHN</name>
<dbReference type="PANTHER" id="PTHR43818:SF11">
    <property type="entry name" value="BCDNA.GH03377"/>
    <property type="match status" value="1"/>
</dbReference>
<gene>
    <name evidence="4" type="ORF">COO09_03625</name>
</gene>
<reference evidence="4 5" key="1">
    <citation type="submission" date="2017-09" db="EMBL/GenBank/DDBJ databases">
        <title>The Catabolism of 3,6-Dichlorosalicylic acid is Initiated by the Cytochrome P450 Monooxygenase DsmABC in Rhizorhabdus dicambivorans Ndbn-20.</title>
        <authorList>
            <person name="Na L."/>
        </authorList>
    </citation>
    <scope>NUCLEOTIDE SEQUENCE [LARGE SCALE GENOMIC DNA]</scope>
    <source>
        <strain evidence="4 5">Ndbn-20m</strain>
    </source>
</reference>
<dbReference type="OrthoDB" id="9801953at2"/>
<feature type="domain" description="GFO/IDH/MocA-like oxidoreductase" evidence="3">
    <location>
        <begin position="134"/>
        <end position="277"/>
    </location>
</feature>
<evidence type="ECO:0000259" key="2">
    <source>
        <dbReference type="Pfam" id="PF01408"/>
    </source>
</evidence>
<comment type="caution">
    <text evidence="4">The sequence shown here is derived from an EMBL/GenBank/DDBJ whole genome shotgun (WGS) entry which is preliminary data.</text>
</comment>
<dbReference type="InterPro" id="IPR050463">
    <property type="entry name" value="Gfo/Idh/MocA_oxidrdct_glycsds"/>
</dbReference>
<feature type="domain" description="Gfo/Idh/MocA-like oxidoreductase N-terminal" evidence="2">
    <location>
        <begin position="6"/>
        <end position="120"/>
    </location>
</feature>
<dbReference type="SUPFAM" id="SSF51735">
    <property type="entry name" value="NAD(P)-binding Rossmann-fold domains"/>
    <property type="match status" value="1"/>
</dbReference>
<dbReference type="Pfam" id="PF01408">
    <property type="entry name" value="GFO_IDH_MocA"/>
    <property type="match status" value="1"/>
</dbReference>
<accession>A0A2A4G2P5</accession>
<evidence type="ECO:0000313" key="5">
    <source>
        <dbReference type="Proteomes" id="UP000218934"/>
    </source>
</evidence>
<dbReference type="PANTHER" id="PTHR43818">
    <property type="entry name" value="BCDNA.GH03377"/>
    <property type="match status" value="1"/>
</dbReference>
<dbReference type="EMBL" id="NWUF01000002">
    <property type="protein sequence ID" value="PCE44020.1"/>
    <property type="molecule type" value="Genomic_DNA"/>
</dbReference>
<dbReference type="Gene3D" id="3.30.360.10">
    <property type="entry name" value="Dihydrodipicolinate Reductase, domain 2"/>
    <property type="match status" value="1"/>
</dbReference>
<dbReference type="InterPro" id="IPR036291">
    <property type="entry name" value="NAD(P)-bd_dom_sf"/>
</dbReference>
<evidence type="ECO:0000256" key="1">
    <source>
        <dbReference type="ARBA" id="ARBA00023002"/>
    </source>
</evidence>
<dbReference type="KEGG" id="rdi:CMV14_20525"/>
<organism evidence="4 5">
    <name type="scientific">Rhizorhabdus dicambivorans</name>
    <dbReference type="NCBI Taxonomy" id="1850238"/>
    <lineage>
        <taxon>Bacteria</taxon>
        <taxon>Pseudomonadati</taxon>
        <taxon>Pseudomonadota</taxon>
        <taxon>Alphaproteobacteria</taxon>
        <taxon>Sphingomonadales</taxon>
        <taxon>Sphingomonadaceae</taxon>
        <taxon>Rhizorhabdus</taxon>
    </lineage>
</organism>
<dbReference type="Proteomes" id="UP000218934">
    <property type="component" value="Unassembled WGS sequence"/>
</dbReference>
<keyword evidence="5" id="KW-1185">Reference proteome</keyword>
<dbReference type="GO" id="GO:0000166">
    <property type="term" value="F:nucleotide binding"/>
    <property type="evidence" value="ECO:0007669"/>
    <property type="project" value="InterPro"/>
</dbReference>
<sequence>MAGKPLKVGIISANWSLKVHGAAWRRIEGVEVAAICTSRQETAEKAARDFGIPRAYWNHEEMSADPDLDIIDVGTRPSFRFPMVMAALNNGKHVYDALPFATSLADAEAMRDAQKAAGTVGVVDAQFRWSPPAQQMKAMIEAGFIGKPLGFNVQLMLPLIVANDKPYAYSAYSEHTDPYYWLAEKSSGGSAWRNFATHALLFLTHLIGPVEEATGMLTTGVPEWFLPNGEVLRPETHDLGSATLRMANGAIGSLQAGWCVPDTEGWRVEIWGDRGRLLLVDNSFGNLLSAKLYAGDGRLLTYGERTCAEVDIDPAFYAVPGTTTAETGPRPFVAMDWMFANMVQAIRSGGEGSPSFTEAAAVHRVVEAVEQASAERRWLRMDELV</sequence>
<dbReference type="Gene3D" id="3.40.50.720">
    <property type="entry name" value="NAD(P)-binding Rossmann-like Domain"/>
    <property type="match status" value="1"/>
</dbReference>
<evidence type="ECO:0000313" key="4">
    <source>
        <dbReference type="EMBL" id="PCE44020.1"/>
    </source>
</evidence>
<dbReference type="AlphaFoldDB" id="A0A2A4G2P5"/>
<proteinExistence type="predicted"/>
<dbReference type="GO" id="GO:0016491">
    <property type="term" value="F:oxidoreductase activity"/>
    <property type="evidence" value="ECO:0007669"/>
    <property type="project" value="UniProtKB-KW"/>
</dbReference>
<protein>
    <submittedName>
        <fullName evidence="4">Gfo/Idh/MocA family oxidoreductase</fullName>
    </submittedName>
</protein>
<keyword evidence="1" id="KW-0560">Oxidoreductase</keyword>
<dbReference type="Pfam" id="PF22725">
    <property type="entry name" value="GFO_IDH_MocA_C3"/>
    <property type="match status" value="1"/>
</dbReference>
<dbReference type="InterPro" id="IPR000683">
    <property type="entry name" value="Gfo/Idh/MocA-like_OxRdtase_N"/>
</dbReference>